<gene>
    <name evidence="3" type="ORF">J8J14_10340</name>
</gene>
<sequence length="130" mass="13801">MSRKFALLAAAFAFTAFMGAGSVAHAQAQSDMIPPGASLPGGSTQRGAVENSSVMPNGRTAYSGSSTRSGARMGQHHRMHSGRHATRGERRAMRRDMRQQRRASASSESVYMGGGGVFERMPDGSLRAVQ</sequence>
<dbReference type="RefSeq" id="WP_209379422.1">
    <property type="nucleotide sequence ID" value="NZ_JAGIZB010000008.1"/>
</dbReference>
<evidence type="ECO:0000256" key="2">
    <source>
        <dbReference type="SAM" id="SignalP"/>
    </source>
</evidence>
<evidence type="ECO:0000313" key="4">
    <source>
        <dbReference type="Proteomes" id="UP000681594"/>
    </source>
</evidence>
<feature type="region of interest" description="Disordered" evidence="1">
    <location>
        <begin position="34"/>
        <end position="130"/>
    </location>
</feature>
<keyword evidence="2" id="KW-0732">Signal</keyword>
<feature type="compositionally biased region" description="Basic and acidic residues" evidence="1">
    <location>
        <begin position="86"/>
        <end position="99"/>
    </location>
</feature>
<evidence type="ECO:0000313" key="3">
    <source>
        <dbReference type="EMBL" id="MBP0445178.1"/>
    </source>
</evidence>
<feature type="compositionally biased region" description="Basic residues" evidence="1">
    <location>
        <begin position="74"/>
        <end position="85"/>
    </location>
</feature>
<evidence type="ECO:0000256" key="1">
    <source>
        <dbReference type="SAM" id="MobiDB-lite"/>
    </source>
</evidence>
<proteinExistence type="predicted"/>
<accession>A0ABS4AF97</accession>
<dbReference type="EMBL" id="JAGIZB010000008">
    <property type="protein sequence ID" value="MBP0445178.1"/>
    <property type="molecule type" value="Genomic_DNA"/>
</dbReference>
<dbReference type="Proteomes" id="UP000681594">
    <property type="component" value="Unassembled WGS sequence"/>
</dbReference>
<reference evidence="3 4" key="1">
    <citation type="submission" date="2021-03" db="EMBL/GenBank/DDBJ databases">
        <authorList>
            <person name="So Y."/>
        </authorList>
    </citation>
    <scope>NUCLEOTIDE SEQUENCE [LARGE SCALE GENOMIC DNA]</scope>
    <source>
        <strain evidence="3 4">SSH11</strain>
    </source>
</reference>
<name>A0ABS4AF97_9PROT</name>
<protein>
    <submittedName>
        <fullName evidence="3">Uncharacterized protein</fullName>
    </submittedName>
</protein>
<organism evidence="3 4">
    <name type="scientific">Pararoseomonas baculiformis</name>
    <dbReference type="NCBI Taxonomy" id="2820812"/>
    <lineage>
        <taxon>Bacteria</taxon>
        <taxon>Pseudomonadati</taxon>
        <taxon>Pseudomonadota</taxon>
        <taxon>Alphaproteobacteria</taxon>
        <taxon>Acetobacterales</taxon>
        <taxon>Acetobacteraceae</taxon>
        <taxon>Pararoseomonas</taxon>
    </lineage>
</organism>
<comment type="caution">
    <text evidence="3">The sequence shown here is derived from an EMBL/GenBank/DDBJ whole genome shotgun (WGS) entry which is preliminary data.</text>
</comment>
<feature type="chain" id="PRO_5045762565" evidence="2">
    <location>
        <begin position="27"/>
        <end position="130"/>
    </location>
</feature>
<feature type="compositionally biased region" description="Polar residues" evidence="1">
    <location>
        <begin position="41"/>
        <end position="69"/>
    </location>
</feature>
<keyword evidence="4" id="KW-1185">Reference proteome</keyword>
<feature type="signal peptide" evidence="2">
    <location>
        <begin position="1"/>
        <end position="26"/>
    </location>
</feature>